<keyword evidence="2" id="KW-1185">Reference proteome</keyword>
<evidence type="ECO:0000313" key="2">
    <source>
        <dbReference type="Proteomes" id="UP000276133"/>
    </source>
</evidence>
<evidence type="ECO:0000313" key="1">
    <source>
        <dbReference type="EMBL" id="RNA44282.1"/>
    </source>
</evidence>
<gene>
    <name evidence="1" type="ORF">BpHYR1_010559</name>
</gene>
<organism evidence="1 2">
    <name type="scientific">Brachionus plicatilis</name>
    <name type="common">Marine rotifer</name>
    <name type="synonym">Brachionus muelleri</name>
    <dbReference type="NCBI Taxonomy" id="10195"/>
    <lineage>
        <taxon>Eukaryota</taxon>
        <taxon>Metazoa</taxon>
        <taxon>Spiralia</taxon>
        <taxon>Gnathifera</taxon>
        <taxon>Rotifera</taxon>
        <taxon>Eurotatoria</taxon>
        <taxon>Monogononta</taxon>
        <taxon>Pseudotrocha</taxon>
        <taxon>Ploima</taxon>
        <taxon>Brachionidae</taxon>
        <taxon>Brachionus</taxon>
    </lineage>
</organism>
<proteinExistence type="predicted"/>
<dbReference type="EMBL" id="REGN01000126">
    <property type="protein sequence ID" value="RNA44282.1"/>
    <property type="molecule type" value="Genomic_DNA"/>
</dbReference>
<name>A0A3M7T8C1_BRAPC</name>
<comment type="caution">
    <text evidence="1">The sequence shown here is derived from an EMBL/GenBank/DDBJ whole genome shotgun (WGS) entry which is preliminary data.</text>
</comment>
<protein>
    <submittedName>
        <fullName evidence="1">Uncharacterized protein</fullName>
    </submittedName>
</protein>
<reference evidence="1 2" key="1">
    <citation type="journal article" date="2018" name="Sci. Rep.">
        <title>Genomic signatures of local adaptation to the degree of environmental predictability in rotifers.</title>
        <authorList>
            <person name="Franch-Gras L."/>
            <person name="Hahn C."/>
            <person name="Garcia-Roger E.M."/>
            <person name="Carmona M.J."/>
            <person name="Serra M."/>
            <person name="Gomez A."/>
        </authorList>
    </citation>
    <scope>NUCLEOTIDE SEQUENCE [LARGE SCALE GENOMIC DNA]</scope>
    <source>
        <strain evidence="1">HYR1</strain>
    </source>
</reference>
<dbReference type="AlphaFoldDB" id="A0A3M7T8C1"/>
<sequence length="74" mass="8524">MLKNENEINYGDFKFMGSFQNINILKGLAHSNFCPNLMKMLRIGHSDSLSCIPEPLEPFNLEQNENVEHLISRT</sequence>
<dbReference type="Proteomes" id="UP000276133">
    <property type="component" value="Unassembled WGS sequence"/>
</dbReference>
<accession>A0A3M7T8C1</accession>